<proteinExistence type="inferred from homology"/>
<protein>
    <recommendedName>
        <fullName evidence="4">Methyltransferase type 11 domain-containing protein</fullName>
    </recommendedName>
</protein>
<keyword evidence="3" id="KW-0808">Transferase</keyword>
<name>A0ABR2YK69_9CHLO</name>
<dbReference type="PANTHER" id="PTHR44942">
    <property type="entry name" value="METHYLTRANSF_11 DOMAIN-CONTAINING PROTEIN"/>
    <property type="match status" value="1"/>
</dbReference>
<dbReference type="Proteomes" id="UP001491310">
    <property type="component" value="Unassembled WGS sequence"/>
</dbReference>
<evidence type="ECO:0000256" key="2">
    <source>
        <dbReference type="ARBA" id="ARBA00022603"/>
    </source>
</evidence>
<keyword evidence="2" id="KW-0489">Methyltransferase</keyword>
<evidence type="ECO:0000313" key="6">
    <source>
        <dbReference type="Proteomes" id="UP001491310"/>
    </source>
</evidence>
<dbReference type="CDD" id="cd02440">
    <property type="entry name" value="AdoMet_MTases"/>
    <property type="match status" value="1"/>
</dbReference>
<feature type="domain" description="Methyltransferase type 11" evidence="4">
    <location>
        <begin position="47"/>
        <end position="135"/>
    </location>
</feature>
<accession>A0ABR2YK69</accession>
<gene>
    <name evidence="5" type="ORF">WJX75_000302</name>
</gene>
<keyword evidence="6" id="KW-1185">Reference proteome</keyword>
<evidence type="ECO:0000313" key="5">
    <source>
        <dbReference type="EMBL" id="KAK9907266.1"/>
    </source>
</evidence>
<dbReference type="Pfam" id="PF08241">
    <property type="entry name" value="Methyltransf_11"/>
    <property type="match status" value="1"/>
</dbReference>
<dbReference type="InterPro" id="IPR029063">
    <property type="entry name" value="SAM-dependent_MTases_sf"/>
</dbReference>
<dbReference type="PANTHER" id="PTHR44942:SF4">
    <property type="entry name" value="METHYLTRANSFERASE TYPE 11 DOMAIN-CONTAINING PROTEIN"/>
    <property type="match status" value="1"/>
</dbReference>
<dbReference type="InterPro" id="IPR013216">
    <property type="entry name" value="Methyltransf_11"/>
</dbReference>
<dbReference type="InterPro" id="IPR051052">
    <property type="entry name" value="Diverse_substrate_MTase"/>
</dbReference>
<dbReference type="SUPFAM" id="SSF53335">
    <property type="entry name" value="S-adenosyl-L-methionine-dependent methyltransferases"/>
    <property type="match status" value="1"/>
</dbReference>
<reference evidence="5 6" key="1">
    <citation type="journal article" date="2024" name="Nat. Commun.">
        <title>Phylogenomics reveals the evolutionary origins of lichenization in chlorophyte algae.</title>
        <authorList>
            <person name="Puginier C."/>
            <person name="Libourel C."/>
            <person name="Otte J."/>
            <person name="Skaloud P."/>
            <person name="Haon M."/>
            <person name="Grisel S."/>
            <person name="Petersen M."/>
            <person name="Berrin J.G."/>
            <person name="Delaux P.M."/>
            <person name="Dal Grande F."/>
            <person name="Keller J."/>
        </authorList>
    </citation>
    <scope>NUCLEOTIDE SEQUENCE [LARGE SCALE GENOMIC DNA]</scope>
    <source>
        <strain evidence="5 6">SAG 216-7</strain>
    </source>
</reference>
<dbReference type="Gene3D" id="3.40.50.150">
    <property type="entry name" value="Vaccinia Virus protein VP39"/>
    <property type="match status" value="1"/>
</dbReference>
<evidence type="ECO:0000256" key="3">
    <source>
        <dbReference type="ARBA" id="ARBA00022679"/>
    </source>
</evidence>
<organism evidence="5 6">
    <name type="scientific">Coccomyxa subellipsoidea</name>
    <dbReference type="NCBI Taxonomy" id="248742"/>
    <lineage>
        <taxon>Eukaryota</taxon>
        <taxon>Viridiplantae</taxon>
        <taxon>Chlorophyta</taxon>
        <taxon>core chlorophytes</taxon>
        <taxon>Trebouxiophyceae</taxon>
        <taxon>Trebouxiophyceae incertae sedis</taxon>
        <taxon>Coccomyxaceae</taxon>
        <taxon>Coccomyxa</taxon>
    </lineage>
</organism>
<sequence>MATFGSQADYYSGHAALYSDSQIRPRYPPELFETIFSFAGTGADSALDVATGTGQSARQLATRYQQVWAVDANEEQIKQCRSHPRITFRKGCAESTGLPDSSVDLVTAAAALHWLDCPAFYKEARRVLKPGGALAAWCYSLPQIKDCARANKFFNEFWETKLGPHKADAHIIWERQYRGFEPGEDEFGVVERATQTFEQKSSIWHLVAFIRTSGLYGKMVKETPGQPDPLPLFSEQLISILNAADDSMELTLEYPVFMILAKDPMPL</sequence>
<evidence type="ECO:0000256" key="1">
    <source>
        <dbReference type="ARBA" id="ARBA00008361"/>
    </source>
</evidence>
<evidence type="ECO:0000259" key="4">
    <source>
        <dbReference type="Pfam" id="PF08241"/>
    </source>
</evidence>
<comment type="caution">
    <text evidence="5">The sequence shown here is derived from an EMBL/GenBank/DDBJ whole genome shotgun (WGS) entry which is preliminary data.</text>
</comment>
<dbReference type="EMBL" id="JALJOT010000009">
    <property type="protein sequence ID" value="KAK9907266.1"/>
    <property type="molecule type" value="Genomic_DNA"/>
</dbReference>
<comment type="similarity">
    <text evidence="1">Belongs to the methyltransferase superfamily.</text>
</comment>